<dbReference type="GO" id="GO:0061863">
    <property type="term" value="F:microtubule plus end polymerase"/>
    <property type="evidence" value="ECO:0007669"/>
    <property type="project" value="InterPro"/>
</dbReference>
<evidence type="ECO:0000256" key="3">
    <source>
        <dbReference type="ARBA" id="ARBA00022737"/>
    </source>
</evidence>
<protein>
    <submittedName>
        <fullName evidence="10">Cytoskeleton-associated protein 5 (inferred by orthology to a human protein)</fullName>
    </submittedName>
</protein>
<accession>A0A0N4YGN5</accession>
<dbReference type="GO" id="GO:0007051">
    <property type="term" value="P:spindle organization"/>
    <property type="evidence" value="ECO:0007669"/>
    <property type="project" value="InterPro"/>
</dbReference>
<keyword evidence="3" id="KW-0677">Repeat</keyword>
<sequence length="178" mass="19593">MALSMRTDFAGMVPKLMPIAFDKLKEKKAVLRNELVDLCDAAATTISFENYADAVCGGLTKPNPQTRAQTALFISRLLSRHDPTTVPVGAVKQIAPDLIKCSSDADAEVREAAFRAMAAVLRCVGEPAAKRLFGELWEDKIKMAKITESFEKIREEYGDKAAPEIVRLHSKVAKQTVR</sequence>
<dbReference type="InterPro" id="IPR048491">
    <property type="entry name" value="XMAP215_CLASP_TOG"/>
</dbReference>
<reference evidence="10" key="1">
    <citation type="submission" date="2017-02" db="UniProtKB">
        <authorList>
            <consortium name="WormBaseParasite"/>
        </authorList>
    </citation>
    <scope>IDENTIFICATION</scope>
</reference>
<evidence type="ECO:0000313" key="10">
    <source>
        <dbReference type="WBParaSite" id="NBR_0001598201-mRNA-1"/>
    </source>
</evidence>
<organism evidence="10">
    <name type="scientific">Nippostrongylus brasiliensis</name>
    <name type="common">Rat hookworm</name>
    <dbReference type="NCBI Taxonomy" id="27835"/>
    <lineage>
        <taxon>Eukaryota</taxon>
        <taxon>Metazoa</taxon>
        <taxon>Ecdysozoa</taxon>
        <taxon>Nematoda</taxon>
        <taxon>Chromadorea</taxon>
        <taxon>Rhabditida</taxon>
        <taxon>Rhabditina</taxon>
        <taxon>Rhabditomorpha</taxon>
        <taxon>Strongyloidea</taxon>
        <taxon>Heligmosomidae</taxon>
        <taxon>Nippostrongylus</taxon>
    </lineage>
</organism>
<keyword evidence="9" id="KW-1185">Reference proteome</keyword>
<dbReference type="GO" id="GO:0051010">
    <property type="term" value="F:microtubule plus-end binding"/>
    <property type="evidence" value="ECO:0007669"/>
    <property type="project" value="InterPro"/>
</dbReference>
<reference evidence="8 9" key="2">
    <citation type="submission" date="2018-11" db="EMBL/GenBank/DDBJ databases">
        <authorList>
            <consortium name="Pathogen Informatics"/>
        </authorList>
    </citation>
    <scope>NUCLEOTIDE SEQUENCE [LARGE SCALE GENOMIC DNA]</scope>
</reference>
<dbReference type="SUPFAM" id="SSF48371">
    <property type="entry name" value="ARM repeat"/>
    <property type="match status" value="1"/>
</dbReference>
<keyword evidence="2" id="KW-0963">Cytoplasm</keyword>
<feature type="domain" description="TOG" evidence="7">
    <location>
        <begin position="1"/>
        <end position="163"/>
    </location>
</feature>
<keyword evidence="4" id="KW-0206">Cytoskeleton</keyword>
<dbReference type="WBParaSite" id="NBR_0001598201-mRNA-1">
    <property type="protein sequence ID" value="NBR_0001598201-mRNA-1"/>
    <property type="gene ID" value="NBR_0001598201"/>
</dbReference>
<evidence type="ECO:0000256" key="1">
    <source>
        <dbReference type="ARBA" id="ARBA00004245"/>
    </source>
</evidence>
<comment type="subcellular location">
    <subcellularLocation>
        <location evidence="1">Cytoplasm</location>
        <location evidence="1">Cytoskeleton</location>
    </subcellularLocation>
</comment>
<evidence type="ECO:0000256" key="5">
    <source>
        <dbReference type="ARBA" id="ARBA00025722"/>
    </source>
</evidence>
<dbReference type="SMART" id="SM01349">
    <property type="entry name" value="TOG"/>
    <property type="match status" value="1"/>
</dbReference>
<dbReference type="STRING" id="27835.A0A0N4YGN5"/>
<dbReference type="InterPro" id="IPR045110">
    <property type="entry name" value="XMAP215"/>
</dbReference>
<dbReference type="GO" id="GO:0030951">
    <property type="term" value="P:establishment or maintenance of microtubule cytoskeleton polarity"/>
    <property type="evidence" value="ECO:0007669"/>
    <property type="project" value="InterPro"/>
</dbReference>
<dbReference type="Gene3D" id="1.25.10.10">
    <property type="entry name" value="Leucine-rich Repeat Variant"/>
    <property type="match status" value="1"/>
</dbReference>
<gene>
    <name evidence="8" type="ORF">NBR_LOCUS15983</name>
</gene>
<dbReference type="Pfam" id="PF21041">
    <property type="entry name" value="XMAP215_CLASP_TOG"/>
    <property type="match status" value="1"/>
</dbReference>
<dbReference type="InterPro" id="IPR016024">
    <property type="entry name" value="ARM-type_fold"/>
</dbReference>
<dbReference type="PROSITE" id="PS50077">
    <property type="entry name" value="HEAT_REPEAT"/>
    <property type="match status" value="1"/>
</dbReference>
<dbReference type="AlphaFoldDB" id="A0A0N4YGN5"/>
<proteinExistence type="inferred from homology"/>
<dbReference type="InterPro" id="IPR011989">
    <property type="entry name" value="ARM-like"/>
</dbReference>
<dbReference type="PANTHER" id="PTHR12609">
    <property type="entry name" value="MICROTUBULE ASSOCIATED PROTEIN XMAP215"/>
    <property type="match status" value="1"/>
</dbReference>
<dbReference type="GO" id="GO:0005856">
    <property type="term" value="C:cytoskeleton"/>
    <property type="evidence" value="ECO:0007669"/>
    <property type="project" value="UniProtKB-SubCell"/>
</dbReference>
<evidence type="ECO:0000256" key="6">
    <source>
        <dbReference type="PROSITE-ProRule" id="PRU00103"/>
    </source>
</evidence>
<evidence type="ECO:0000313" key="8">
    <source>
        <dbReference type="EMBL" id="VDL79577.1"/>
    </source>
</evidence>
<name>A0A0N4YGN5_NIPBR</name>
<feature type="repeat" description="HEAT" evidence="6">
    <location>
        <begin position="94"/>
        <end position="132"/>
    </location>
</feature>
<dbReference type="GO" id="GO:0046785">
    <property type="term" value="P:microtubule polymerization"/>
    <property type="evidence" value="ECO:0007669"/>
    <property type="project" value="InterPro"/>
</dbReference>
<dbReference type="OMA" id="RTDFAGM"/>
<evidence type="ECO:0000259" key="7">
    <source>
        <dbReference type="SMART" id="SM01349"/>
    </source>
</evidence>
<evidence type="ECO:0000256" key="4">
    <source>
        <dbReference type="ARBA" id="ARBA00023212"/>
    </source>
</evidence>
<evidence type="ECO:0000313" key="9">
    <source>
        <dbReference type="Proteomes" id="UP000271162"/>
    </source>
</evidence>
<comment type="similarity">
    <text evidence="5">Belongs to the TOG/XMAP215 family.</text>
</comment>
<dbReference type="EMBL" id="UYSL01021983">
    <property type="protein sequence ID" value="VDL79577.1"/>
    <property type="molecule type" value="Genomic_DNA"/>
</dbReference>
<dbReference type="InterPro" id="IPR021133">
    <property type="entry name" value="HEAT_type_2"/>
</dbReference>
<dbReference type="Proteomes" id="UP000271162">
    <property type="component" value="Unassembled WGS sequence"/>
</dbReference>
<dbReference type="InterPro" id="IPR034085">
    <property type="entry name" value="TOG"/>
</dbReference>
<evidence type="ECO:0000256" key="2">
    <source>
        <dbReference type="ARBA" id="ARBA00022490"/>
    </source>
</evidence>